<name>G7YX93_CLOSI</name>
<proteinExistence type="predicted"/>
<evidence type="ECO:0000313" key="2">
    <source>
        <dbReference type="EMBL" id="GAA57573.1"/>
    </source>
</evidence>
<organism evidence="2 3">
    <name type="scientific">Clonorchis sinensis</name>
    <name type="common">Chinese liver fluke</name>
    <dbReference type="NCBI Taxonomy" id="79923"/>
    <lineage>
        <taxon>Eukaryota</taxon>
        <taxon>Metazoa</taxon>
        <taxon>Spiralia</taxon>
        <taxon>Lophotrochozoa</taxon>
        <taxon>Platyhelminthes</taxon>
        <taxon>Trematoda</taxon>
        <taxon>Digenea</taxon>
        <taxon>Opisthorchiida</taxon>
        <taxon>Opisthorchiata</taxon>
        <taxon>Opisthorchiidae</taxon>
        <taxon>Clonorchis</taxon>
    </lineage>
</organism>
<reference evidence="2" key="1">
    <citation type="journal article" date="2011" name="Genome Biol.">
        <title>The draft genome of the carcinogenic human liver fluke Clonorchis sinensis.</title>
        <authorList>
            <person name="Wang X."/>
            <person name="Chen W."/>
            <person name="Huang Y."/>
            <person name="Sun J."/>
            <person name="Men J."/>
            <person name="Liu H."/>
            <person name="Luo F."/>
            <person name="Guo L."/>
            <person name="Lv X."/>
            <person name="Deng C."/>
            <person name="Zhou C."/>
            <person name="Fan Y."/>
            <person name="Li X."/>
            <person name="Huang L."/>
            <person name="Hu Y."/>
            <person name="Liang C."/>
            <person name="Hu X."/>
            <person name="Xu J."/>
            <person name="Yu X."/>
        </authorList>
    </citation>
    <scope>NUCLEOTIDE SEQUENCE [LARGE SCALE GENOMIC DNA]</scope>
    <source>
        <strain evidence="2">Henan</strain>
    </source>
</reference>
<dbReference type="AlphaFoldDB" id="G7YX93"/>
<evidence type="ECO:0000313" key="3">
    <source>
        <dbReference type="Proteomes" id="UP000008909"/>
    </source>
</evidence>
<keyword evidence="3" id="KW-1185">Reference proteome</keyword>
<dbReference type="Proteomes" id="UP000008909">
    <property type="component" value="Unassembled WGS sequence"/>
</dbReference>
<accession>G7YX93</accession>
<gene>
    <name evidence="2" type="ORF">CLF_112911</name>
</gene>
<sequence length="147" mass="17342">MNQGFEPDPLNETPYPIPQNENGINRERKHRPLRYRLFGVFYEEWLCLVTIRKTMTTQSVPSIFQLSPILPRFGSGQTEITVPEQLEERIKCKDIEFLRIYEFKHIRVAKLYQKSQHLATNQDGFTNKQGLSSYGDPHMYYECPKTV</sequence>
<feature type="region of interest" description="Disordered" evidence="1">
    <location>
        <begin position="1"/>
        <end position="24"/>
    </location>
</feature>
<evidence type="ECO:0000256" key="1">
    <source>
        <dbReference type="SAM" id="MobiDB-lite"/>
    </source>
</evidence>
<reference key="2">
    <citation type="submission" date="2011-10" db="EMBL/GenBank/DDBJ databases">
        <title>The genome and transcriptome sequence of Clonorchis sinensis provide insights into the carcinogenic liver fluke.</title>
        <authorList>
            <person name="Wang X."/>
            <person name="Huang Y."/>
            <person name="Chen W."/>
            <person name="Liu H."/>
            <person name="Guo L."/>
            <person name="Chen Y."/>
            <person name="Luo F."/>
            <person name="Zhou W."/>
            <person name="Sun J."/>
            <person name="Mao Q."/>
            <person name="Liang P."/>
            <person name="Zhou C."/>
            <person name="Tian Y."/>
            <person name="Men J."/>
            <person name="Lv X."/>
            <person name="Huang L."/>
            <person name="Zhou J."/>
            <person name="Hu Y."/>
            <person name="Li R."/>
            <person name="Zhang F."/>
            <person name="Lei H."/>
            <person name="Li X."/>
            <person name="Hu X."/>
            <person name="Liang C."/>
            <person name="Xu J."/>
            <person name="Wu Z."/>
            <person name="Yu X."/>
        </authorList>
    </citation>
    <scope>NUCLEOTIDE SEQUENCE</scope>
    <source>
        <strain>Henan</strain>
    </source>
</reference>
<protein>
    <submittedName>
        <fullName evidence="2">Uncharacterized protein</fullName>
    </submittedName>
</protein>
<dbReference type="EMBL" id="DF144857">
    <property type="protein sequence ID" value="GAA57573.1"/>
    <property type="molecule type" value="Genomic_DNA"/>
</dbReference>